<accession>A0A554VFK8</accession>
<dbReference type="Pfam" id="PF13527">
    <property type="entry name" value="Acetyltransf_9"/>
    <property type="match status" value="1"/>
</dbReference>
<dbReference type="GO" id="GO:0016740">
    <property type="term" value="F:transferase activity"/>
    <property type="evidence" value="ECO:0007669"/>
    <property type="project" value="UniProtKB-KW"/>
</dbReference>
<dbReference type="OrthoDB" id="5570877at2"/>
<sequence>MSYNFLPIQTDKTSIKEVTDLLRITFPHAKKYTEAFISWQYIDNPVGKMMGYNAYAGTTLAAHYALMPIKAKIFGKEEKGLLSLNTATHPEHRGKRLFPRLASESYKEAADKGFSFVIGVANAQSTPGFLKKLDFQLIRMLDAKLGWGKIIRTKEDCDLDYQRIWDEETVQWRISNPELHYKIKNNRILAPTDRFGIQAILKDFDQSYNIADNSTNTLNLRPFKLWIGIDNSIHWKKSFYFDIPLKMRPSPLNLIFKDLTDKGRKFDFSKIQFNALDFDAY</sequence>
<organism evidence="1 2">
    <name type="scientific">Aquimarina algiphila</name>
    <dbReference type="NCBI Taxonomy" id="2047982"/>
    <lineage>
        <taxon>Bacteria</taxon>
        <taxon>Pseudomonadati</taxon>
        <taxon>Bacteroidota</taxon>
        <taxon>Flavobacteriia</taxon>
        <taxon>Flavobacteriales</taxon>
        <taxon>Flavobacteriaceae</taxon>
        <taxon>Aquimarina</taxon>
    </lineage>
</organism>
<protein>
    <submittedName>
        <fullName evidence="1">GNAT family N-acetyltransferase</fullName>
    </submittedName>
</protein>
<evidence type="ECO:0000313" key="2">
    <source>
        <dbReference type="Proteomes" id="UP000318833"/>
    </source>
</evidence>
<dbReference type="EMBL" id="VLNR01000051">
    <property type="protein sequence ID" value="TSE06025.1"/>
    <property type="molecule type" value="Genomic_DNA"/>
</dbReference>
<gene>
    <name evidence="1" type="ORF">FOF46_20950</name>
</gene>
<dbReference type="InterPro" id="IPR016181">
    <property type="entry name" value="Acyl_CoA_acyltransferase"/>
</dbReference>
<proteinExistence type="predicted"/>
<dbReference type="SUPFAM" id="SSF55729">
    <property type="entry name" value="Acyl-CoA N-acyltransferases (Nat)"/>
    <property type="match status" value="1"/>
</dbReference>
<evidence type="ECO:0000313" key="1">
    <source>
        <dbReference type="EMBL" id="TSE06025.1"/>
    </source>
</evidence>
<dbReference type="RefSeq" id="WP_143917794.1">
    <property type="nucleotide sequence ID" value="NZ_CANMIK010000059.1"/>
</dbReference>
<name>A0A554VFK8_9FLAO</name>
<dbReference type="Gene3D" id="3.40.630.30">
    <property type="match status" value="1"/>
</dbReference>
<keyword evidence="1" id="KW-0808">Transferase</keyword>
<dbReference type="Proteomes" id="UP000318833">
    <property type="component" value="Unassembled WGS sequence"/>
</dbReference>
<keyword evidence="2" id="KW-1185">Reference proteome</keyword>
<reference evidence="1 2" key="1">
    <citation type="submission" date="2019-07" db="EMBL/GenBank/DDBJ databases">
        <title>The draft genome sequence of Aquimarina algiphila M91.</title>
        <authorList>
            <person name="Meng X."/>
        </authorList>
    </citation>
    <scope>NUCLEOTIDE SEQUENCE [LARGE SCALE GENOMIC DNA]</scope>
    <source>
        <strain evidence="1 2">M91</strain>
    </source>
</reference>
<comment type="caution">
    <text evidence="1">The sequence shown here is derived from an EMBL/GenBank/DDBJ whole genome shotgun (WGS) entry which is preliminary data.</text>
</comment>
<dbReference type="AlphaFoldDB" id="A0A554VFK8"/>